<sequence>MALLHRTRPHSTLLLPLTTSRYWHAAPHLVQLSIPLSPPSLLSAVMSTEQPEQHEPYRSFDSPNSASVLAVNPELHPPLASTPYAAFLRSTSSASAASLISSASVYALDPLEWANVNDPEADDVLHNPSPRRDKKHGTGGALFNTRAFVNLGCMGFVVIGILALFAGYPMISYFTRSTPSSQGAFGVGGINASGQIPTVFNDRGLIDIDTPEEAKTRVSWTDPSKTYQLVFSDEFNTDGRSFYPGDDPYWEALDLYYWQTVDLEWYDPAAVTTKNGALEITLSDKQQHNLNYTGGMLTSWNKFCFTGGIVEAAVSLPGSPIISGLWPAVWTMGNLGRVGYGATTDGLWPYSYDACDYGTVPNQTIGSQPPDAFIPGMGDPYNGDHLSFLPGQRLSRCTCPGQSHPGPMHSDKTYVGRAAPEIDLFEAAASPSGGNLSQSAQFAPFNFNYYYYNGTGNYTIYDYNVTAINGYHGGAYQQAVSGLSIANQSCYELADRCFSVYGIEYKPGFDNSYITWVSNDKPTWTVFESAFAADPRVGINRRPISQEPMYIILNLGISKSFIRVDFSSLTFPAKMRVDYVRVYQPSDSINWGCDPVDFPTMDYINTYMDAYTNPNYTRWTDIGQEFPKNSFLGQC</sequence>
<dbReference type="EMBL" id="MU273634">
    <property type="protein sequence ID" value="KAI0030195.1"/>
    <property type="molecule type" value="Genomic_DNA"/>
</dbReference>
<organism evidence="1 2">
    <name type="scientific">Vararia minispora EC-137</name>
    <dbReference type="NCBI Taxonomy" id="1314806"/>
    <lineage>
        <taxon>Eukaryota</taxon>
        <taxon>Fungi</taxon>
        <taxon>Dikarya</taxon>
        <taxon>Basidiomycota</taxon>
        <taxon>Agaricomycotina</taxon>
        <taxon>Agaricomycetes</taxon>
        <taxon>Russulales</taxon>
        <taxon>Lachnocladiaceae</taxon>
        <taxon>Vararia</taxon>
    </lineage>
</organism>
<evidence type="ECO:0000313" key="1">
    <source>
        <dbReference type="EMBL" id="KAI0030195.1"/>
    </source>
</evidence>
<name>A0ACB8QET2_9AGAM</name>
<protein>
    <submittedName>
        <fullName evidence="1">Beta-glucan synthesis-associated</fullName>
    </submittedName>
</protein>
<keyword evidence="2" id="KW-1185">Reference proteome</keyword>
<reference evidence="1" key="1">
    <citation type="submission" date="2021-02" db="EMBL/GenBank/DDBJ databases">
        <authorList>
            <consortium name="DOE Joint Genome Institute"/>
            <person name="Ahrendt S."/>
            <person name="Looney B.P."/>
            <person name="Miyauchi S."/>
            <person name="Morin E."/>
            <person name="Drula E."/>
            <person name="Courty P.E."/>
            <person name="Chicoki N."/>
            <person name="Fauchery L."/>
            <person name="Kohler A."/>
            <person name="Kuo A."/>
            <person name="Labutti K."/>
            <person name="Pangilinan J."/>
            <person name="Lipzen A."/>
            <person name="Riley R."/>
            <person name="Andreopoulos W."/>
            <person name="He G."/>
            <person name="Johnson J."/>
            <person name="Barry K.W."/>
            <person name="Grigoriev I.V."/>
            <person name="Nagy L."/>
            <person name="Hibbett D."/>
            <person name="Henrissat B."/>
            <person name="Matheny P.B."/>
            <person name="Labbe J."/>
            <person name="Martin F."/>
        </authorList>
    </citation>
    <scope>NUCLEOTIDE SEQUENCE</scope>
    <source>
        <strain evidence="1">EC-137</strain>
    </source>
</reference>
<gene>
    <name evidence="1" type="ORF">K488DRAFT_79748</name>
</gene>
<comment type="caution">
    <text evidence="1">The sequence shown here is derived from an EMBL/GenBank/DDBJ whole genome shotgun (WGS) entry which is preliminary data.</text>
</comment>
<evidence type="ECO:0000313" key="2">
    <source>
        <dbReference type="Proteomes" id="UP000814128"/>
    </source>
</evidence>
<reference evidence="1" key="2">
    <citation type="journal article" date="2022" name="New Phytol.">
        <title>Evolutionary transition to the ectomycorrhizal habit in the genomes of a hyperdiverse lineage of mushroom-forming fungi.</title>
        <authorList>
            <person name="Looney B."/>
            <person name="Miyauchi S."/>
            <person name="Morin E."/>
            <person name="Drula E."/>
            <person name="Courty P.E."/>
            <person name="Kohler A."/>
            <person name="Kuo A."/>
            <person name="LaButti K."/>
            <person name="Pangilinan J."/>
            <person name="Lipzen A."/>
            <person name="Riley R."/>
            <person name="Andreopoulos W."/>
            <person name="He G."/>
            <person name="Johnson J."/>
            <person name="Nolan M."/>
            <person name="Tritt A."/>
            <person name="Barry K.W."/>
            <person name="Grigoriev I.V."/>
            <person name="Nagy L.G."/>
            <person name="Hibbett D."/>
            <person name="Henrissat B."/>
            <person name="Matheny P.B."/>
            <person name="Labbe J."/>
            <person name="Martin F.M."/>
        </authorList>
    </citation>
    <scope>NUCLEOTIDE SEQUENCE</scope>
    <source>
        <strain evidence="1">EC-137</strain>
    </source>
</reference>
<proteinExistence type="predicted"/>
<dbReference type="Proteomes" id="UP000814128">
    <property type="component" value="Unassembled WGS sequence"/>
</dbReference>
<accession>A0ACB8QET2</accession>